<dbReference type="InterPro" id="IPR050706">
    <property type="entry name" value="Cyclic-di-GMP_PDE-like"/>
</dbReference>
<dbReference type="EMBL" id="PYLZ01000011">
    <property type="protein sequence ID" value="PSW22843.1"/>
    <property type="molecule type" value="Genomic_DNA"/>
</dbReference>
<dbReference type="Proteomes" id="UP000240481">
    <property type="component" value="Unassembled WGS sequence"/>
</dbReference>
<sequence>MVFTSINATLLCGFAVLIALCALLAAKVSREEKKHSFAQLRLEREQKKQKLKSLFCEESQLPNINYIQKRVLQINEVNESSHHIMHVVCVGRSSDYYRFFDSKTSRKIKTQLHNHLNEMLSPSVIGLFEDRYIVLVFVKNSPWLPEQIIEQQQKVQRALPYEQVVDDKLLPFDYSIASMSFPDTDIAKGKNYLFKKMAYCVKKSLKSIDGLYIYSNTDYQRSLRKRQILQDLSQDICQGGDQFELCYQPIFNSLNTAKVCIWEILLRWKRTEYGGPGEFMPLVATKPHLHYSLTMMILNKVIDYATSNKESIPKISINVSNSDLMMVDFFDDVMIATERYRDLRKKIIFEVVEYSEILSKKHVKENIINLKNAGFRFAIDDFGCGYSNLNLLSEKHFDFIKIDKSVIGMCDRDTVASETLKFMIKLSESINATLVVEGVETVEHLHLVPKQSNVLIQGFLLSKPVSLTSSLRVCDSVK</sequence>
<keyword evidence="4" id="KW-1185">Reference proteome</keyword>
<dbReference type="PANTHER" id="PTHR33121:SF70">
    <property type="entry name" value="SIGNALING PROTEIN YKOW"/>
    <property type="match status" value="1"/>
</dbReference>
<dbReference type="OrthoDB" id="1673646at2"/>
<dbReference type="CDD" id="cd01948">
    <property type="entry name" value="EAL"/>
    <property type="match status" value="1"/>
</dbReference>
<feature type="coiled-coil region" evidence="1">
    <location>
        <begin position="28"/>
        <end position="57"/>
    </location>
</feature>
<organism evidence="3 4">
    <name type="scientific">Photobacterium swingsii</name>
    <dbReference type="NCBI Taxonomy" id="680026"/>
    <lineage>
        <taxon>Bacteria</taxon>
        <taxon>Pseudomonadati</taxon>
        <taxon>Pseudomonadota</taxon>
        <taxon>Gammaproteobacteria</taxon>
        <taxon>Vibrionales</taxon>
        <taxon>Vibrionaceae</taxon>
        <taxon>Photobacterium</taxon>
    </lineage>
</organism>
<evidence type="ECO:0000256" key="1">
    <source>
        <dbReference type="SAM" id="Coils"/>
    </source>
</evidence>
<dbReference type="PROSITE" id="PS50883">
    <property type="entry name" value="EAL"/>
    <property type="match status" value="1"/>
</dbReference>
<evidence type="ECO:0000313" key="3">
    <source>
        <dbReference type="EMBL" id="PSW22843.1"/>
    </source>
</evidence>
<dbReference type="Gene3D" id="3.20.20.450">
    <property type="entry name" value="EAL domain"/>
    <property type="match status" value="1"/>
</dbReference>
<keyword evidence="1" id="KW-0175">Coiled coil</keyword>
<dbReference type="RefSeq" id="WP_107302974.1">
    <property type="nucleotide sequence ID" value="NZ_AP024853.1"/>
</dbReference>
<dbReference type="Pfam" id="PF00563">
    <property type="entry name" value="EAL"/>
    <property type="match status" value="1"/>
</dbReference>
<dbReference type="PANTHER" id="PTHR33121">
    <property type="entry name" value="CYCLIC DI-GMP PHOSPHODIESTERASE PDEF"/>
    <property type="match status" value="1"/>
</dbReference>
<proteinExistence type="predicted"/>
<protein>
    <recommendedName>
        <fullName evidence="2">EAL domain-containing protein</fullName>
    </recommendedName>
</protein>
<accession>A0A2T3P2U7</accession>
<dbReference type="InterPro" id="IPR035919">
    <property type="entry name" value="EAL_sf"/>
</dbReference>
<evidence type="ECO:0000313" key="4">
    <source>
        <dbReference type="Proteomes" id="UP000240481"/>
    </source>
</evidence>
<dbReference type="InterPro" id="IPR001633">
    <property type="entry name" value="EAL_dom"/>
</dbReference>
<comment type="caution">
    <text evidence="3">The sequence shown here is derived from an EMBL/GenBank/DDBJ whole genome shotgun (WGS) entry which is preliminary data.</text>
</comment>
<feature type="domain" description="EAL" evidence="2">
    <location>
        <begin position="225"/>
        <end position="478"/>
    </location>
</feature>
<name>A0A2T3P2U7_9GAMM</name>
<dbReference type="SUPFAM" id="SSF141868">
    <property type="entry name" value="EAL domain-like"/>
    <property type="match status" value="1"/>
</dbReference>
<dbReference type="GO" id="GO:0071111">
    <property type="term" value="F:cyclic-guanylate-specific phosphodiesterase activity"/>
    <property type="evidence" value="ECO:0007669"/>
    <property type="project" value="InterPro"/>
</dbReference>
<evidence type="ECO:0000259" key="2">
    <source>
        <dbReference type="PROSITE" id="PS50883"/>
    </source>
</evidence>
<dbReference type="AlphaFoldDB" id="A0A2T3P2U7"/>
<dbReference type="SMART" id="SM00052">
    <property type="entry name" value="EAL"/>
    <property type="match status" value="1"/>
</dbReference>
<gene>
    <name evidence="3" type="ORF">C9I94_18885</name>
</gene>
<reference evidence="3 4" key="1">
    <citation type="submission" date="2018-01" db="EMBL/GenBank/DDBJ databases">
        <title>Whole genome sequencing of Histamine producing bacteria.</title>
        <authorList>
            <person name="Butler K."/>
        </authorList>
    </citation>
    <scope>NUCLEOTIDE SEQUENCE [LARGE SCALE GENOMIC DNA]</scope>
    <source>
        <strain evidence="3 4">DSM 24669</strain>
    </source>
</reference>